<feature type="domain" description="RING-type" evidence="6">
    <location>
        <begin position="178"/>
        <end position="216"/>
    </location>
</feature>
<dbReference type="KEGG" id="aprc:113855623"/>
<name>A0A8B8KGW2_ABRPR</name>
<feature type="region of interest" description="Disordered" evidence="5">
    <location>
        <begin position="127"/>
        <end position="155"/>
    </location>
</feature>
<dbReference type="GO" id="GO:0008270">
    <property type="term" value="F:zinc ion binding"/>
    <property type="evidence" value="ECO:0007669"/>
    <property type="project" value="UniProtKB-KW"/>
</dbReference>
<dbReference type="Pfam" id="PF13639">
    <property type="entry name" value="zf-RING_2"/>
    <property type="match status" value="1"/>
</dbReference>
<evidence type="ECO:0000313" key="7">
    <source>
        <dbReference type="Proteomes" id="UP000694853"/>
    </source>
</evidence>
<proteinExistence type="predicted"/>
<accession>A0A8B8KGW2</accession>
<dbReference type="GO" id="GO:0061630">
    <property type="term" value="F:ubiquitin protein ligase activity"/>
    <property type="evidence" value="ECO:0007669"/>
    <property type="project" value="TreeGrafter"/>
</dbReference>
<dbReference type="InterPro" id="IPR051834">
    <property type="entry name" value="RING_finger_E3_ligase"/>
</dbReference>
<dbReference type="PANTHER" id="PTHR45931:SF3">
    <property type="entry name" value="RING ZINC FINGER-CONTAINING PROTEIN"/>
    <property type="match status" value="1"/>
</dbReference>
<sequence length="225" mass="25652">MDGCHCSAYPLISASDSDSEINPVNSDNPYFNIKFEYTNTSVLNARSSHVNGDTTYHKFSNISKDELMQETTIVSWLSQMCVPCFAHKFVVENILKCARWMASSTWNKCTKVLYMCVDVVITRPNEEVEDRREEEVEDDDEDEDEDDDDDDDDRLVPAARSVVEGLEVEKDGSAARTCAICFEDFLDGVRMPCLHMFHKTCIVDWLQVGHSCPVCRFKMATDENK</sequence>
<dbReference type="InterPro" id="IPR001841">
    <property type="entry name" value="Znf_RING"/>
</dbReference>
<keyword evidence="2 4" id="KW-0863">Zinc-finger</keyword>
<dbReference type="RefSeq" id="XP_027343057.1">
    <property type="nucleotide sequence ID" value="XM_027487256.1"/>
</dbReference>
<reference evidence="7" key="1">
    <citation type="journal article" date="2019" name="Toxins">
        <title>Detection of Abrin-Like and Prepropulchellin-Like Toxin Genes and Transcripts Using Whole Genome Sequencing and Full-Length Transcript Sequencing of Abrus precatorius.</title>
        <authorList>
            <person name="Hovde B.T."/>
            <person name="Daligault H.E."/>
            <person name="Hanschen E.R."/>
            <person name="Kunde Y.A."/>
            <person name="Johnson M.B."/>
            <person name="Starkenburg S.R."/>
            <person name="Johnson S.L."/>
        </authorList>
    </citation>
    <scope>NUCLEOTIDE SEQUENCE [LARGE SCALE GENOMIC DNA]</scope>
</reference>
<keyword evidence="3" id="KW-0862">Zinc</keyword>
<protein>
    <submittedName>
        <fullName evidence="8">Uncharacterized protein LOC113855623</fullName>
    </submittedName>
</protein>
<dbReference type="PANTHER" id="PTHR45931">
    <property type="entry name" value="SI:CH211-59O9.10"/>
    <property type="match status" value="1"/>
</dbReference>
<dbReference type="OrthoDB" id="1412060at2759"/>
<dbReference type="AlphaFoldDB" id="A0A8B8KGW2"/>
<dbReference type="Gene3D" id="3.30.40.10">
    <property type="entry name" value="Zinc/RING finger domain, C3HC4 (zinc finger)"/>
    <property type="match status" value="1"/>
</dbReference>
<dbReference type="GO" id="GO:0005634">
    <property type="term" value="C:nucleus"/>
    <property type="evidence" value="ECO:0007669"/>
    <property type="project" value="TreeGrafter"/>
</dbReference>
<evidence type="ECO:0000256" key="3">
    <source>
        <dbReference type="ARBA" id="ARBA00022833"/>
    </source>
</evidence>
<dbReference type="SMART" id="SM00184">
    <property type="entry name" value="RING"/>
    <property type="match status" value="1"/>
</dbReference>
<dbReference type="GO" id="GO:0006511">
    <property type="term" value="P:ubiquitin-dependent protein catabolic process"/>
    <property type="evidence" value="ECO:0007669"/>
    <property type="project" value="TreeGrafter"/>
</dbReference>
<dbReference type="SMART" id="SM01197">
    <property type="entry name" value="FANCL_C"/>
    <property type="match status" value="1"/>
</dbReference>
<evidence type="ECO:0000259" key="6">
    <source>
        <dbReference type="PROSITE" id="PS50089"/>
    </source>
</evidence>
<feature type="compositionally biased region" description="Acidic residues" evidence="5">
    <location>
        <begin position="135"/>
        <end position="153"/>
    </location>
</feature>
<dbReference type="PROSITE" id="PS50089">
    <property type="entry name" value="ZF_RING_2"/>
    <property type="match status" value="1"/>
</dbReference>
<gene>
    <name evidence="8" type="primary">LOC113855623</name>
</gene>
<evidence type="ECO:0000256" key="1">
    <source>
        <dbReference type="ARBA" id="ARBA00022723"/>
    </source>
</evidence>
<evidence type="ECO:0000256" key="5">
    <source>
        <dbReference type="SAM" id="MobiDB-lite"/>
    </source>
</evidence>
<keyword evidence="7" id="KW-1185">Reference proteome</keyword>
<evidence type="ECO:0000313" key="8">
    <source>
        <dbReference type="RefSeq" id="XP_027343057.1"/>
    </source>
</evidence>
<reference evidence="8" key="2">
    <citation type="submission" date="2025-08" db="UniProtKB">
        <authorList>
            <consortium name="RefSeq"/>
        </authorList>
    </citation>
    <scope>IDENTIFICATION</scope>
    <source>
        <tissue evidence="8">Young leaves</tissue>
    </source>
</reference>
<dbReference type="Proteomes" id="UP000694853">
    <property type="component" value="Unplaced"/>
</dbReference>
<evidence type="ECO:0000256" key="4">
    <source>
        <dbReference type="PROSITE-ProRule" id="PRU00175"/>
    </source>
</evidence>
<dbReference type="SUPFAM" id="SSF57850">
    <property type="entry name" value="RING/U-box"/>
    <property type="match status" value="1"/>
</dbReference>
<evidence type="ECO:0000256" key="2">
    <source>
        <dbReference type="ARBA" id="ARBA00022771"/>
    </source>
</evidence>
<organism evidence="7 8">
    <name type="scientific">Abrus precatorius</name>
    <name type="common">Indian licorice</name>
    <name type="synonym">Glycine abrus</name>
    <dbReference type="NCBI Taxonomy" id="3816"/>
    <lineage>
        <taxon>Eukaryota</taxon>
        <taxon>Viridiplantae</taxon>
        <taxon>Streptophyta</taxon>
        <taxon>Embryophyta</taxon>
        <taxon>Tracheophyta</taxon>
        <taxon>Spermatophyta</taxon>
        <taxon>Magnoliopsida</taxon>
        <taxon>eudicotyledons</taxon>
        <taxon>Gunneridae</taxon>
        <taxon>Pentapetalae</taxon>
        <taxon>rosids</taxon>
        <taxon>fabids</taxon>
        <taxon>Fabales</taxon>
        <taxon>Fabaceae</taxon>
        <taxon>Papilionoideae</taxon>
        <taxon>50 kb inversion clade</taxon>
        <taxon>NPAAA clade</taxon>
        <taxon>indigoferoid/millettioid clade</taxon>
        <taxon>Abreae</taxon>
        <taxon>Abrus</taxon>
    </lineage>
</organism>
<keyword evidence="1" id="KW-0479">Metal-binding</keyword>
<dbReference type="InterPro" id="IPR013083">
    <property type="entry name" value="Znf_RING/FYVE/PHD"/>
</dbReference>
<dbReference type="GeneID" id="113855623"/>